<organism evidence="2">
    <name type="scientific">Spongospora subterranea</name>
    <dbReference type="NCBI Taxonomy" id="70186"/>
    <lineage>
        <taxon>Eukaryota</taxon>
        <taxon>Sar</taxon>
        <taxon>Rhizaria</taxon>
        <taxon>Endomyxa</taxon>
        <taxon>Phytomyxea</taxon>
        <taxon>Plasmodiophorida</taxon>
        <taxon>Plasmodiophoridae</taxon>
        <taxon>Spongospora</taxon>
    </lineage>
</organism>
<accession>A0A0H5RMW5</accession>
<feature type="domain" description="SET" evidence="1">
    <location>
        <begin position="56"/>
        <end position="228"/>
    </location>
</feature>
<dbReference type="Pfam" id="PF00856">
    <property type="entry name" value="SET"/>
    <property type="match status" value="1"/>
</dbReference>
<proteinExistence type="predicted"/>
<dbReference type="InterPro" id="IPR001214">
    <property type="entry name" value="SET_dom"/>
</dbReference>
<evidence type="ECO:0000259" key="1">
    <source>
        <dbReference type="PROSITE" id="PS50280"/>
    </source>
</evidence>
<sequence>MQQAPTTAICVECGSGPAHMSCSICTSLGFPTDPLCSHKCVDQALAHHESLHLVKPVPELFPFPVAPVYRRFCGRCIIATQDINPGQICLTESPVIYGTWKECVSMFNNVVSESERVRILAFLASDDEEIVDDAIRIGHRCIPLPERSNHTDDLIGILHNNSIDLCYSASSNSETKVGLFEWGSLVSHSCNPNVEGSVKICPDTGVPLWSLQALKPIKRGEILGWNYNVSIRAMMEGTSRRRAEILELRGFLCRCDACNSIDYLRSFRCPNCKEGVIAGVDMVNGSEMMCQSCRRIPSHAFFSHAESEERTIYLQMNESNAEDLPKLLQRACHELSSYHGIVGRLSLEVAVAEYQTSGNCDPEILTIIRKFLSSPSLKESILVHTYFRERLPINF</sequence>
<dbReference type="PANTHER" id="PTHR46455">
    <property type="entry name" value="SET AND MYND DOMAIN CONTAINING, ARTHROPOD-SPECIFIC, MEMBER 4, ISOFORM A"/>
    <property type="match status" value="1"/>
</dbReference>
<dbReference type="EMBL" id="HACM01009637">
    <property type="protein sequence ID" value="CRZ10079.1"/>
    <property type="molecule type" value="Transcribed_RNA"/>
</dbReference>
<protein>
    <recommendedName>
        <fullName evidence="1">SET domain-containing protein</fullName>
    </recommendedName>
</protein>
<dbReference type="InterPro" id="IPR046341">
    <property type="entry name" value="SET_dom_sf"/>
</dbReference>
<dbReference type="PROSITE" id="PS50280">
    <property type="entry name" value="SET"/>
    <property type="match status" value="1"/>
</dbReference>
<dbReference type="Gene3D" id="2.170.270.10">
    <property type="entry name" value="SET domain"/>
    <property type="match status" value="1"/>
</dbReference>
<evidence type="ECO:0000313" key="2">
    <source>
        <dbReference type="EMBL" id="CRZ10079.1"/>
    </source>
</evidence>
<dbReference type="PANTHER" id="PTHR46455:SF5">
    <property type="entry name" value="SET AND MYND DOMAIN CONTAINING, ARTHROPOD-SPECIFIC, MEMBER 4, ISOFORM A"/>
    <property type="match status" value="1"/>
</dbReference>
<dbReference type="CDD" id="cd20071">
    <property type="entry name" value="SET_SMYD"/>
    <property type="match status" value="1"/>
</dbReference>
<dbReference type="InterPro" id="IPR053010">
    <property type="entry name" value="SET_SmydA-8"/>
</dbReference>
<dbReference type="AlphaFoldDB" id="A0A0H5RMW5"/>
<dbReference type="SUPFAM" id="SSF82199">
    <property type="entry name" value="SET domain"/>
    <property type="match status" value="1"/>
</dbReference>
<name>A0A0H5RMW5_9EUKA</name>
<reference evidence="2" key="1">
    <citation type="submission" date="2015-04" db="EMBL/GenBank/DDBJ databases">
        <title>The genome sequence of the plant pathogenic Rhizarian Plasmodiophora brassicae reveals insights in its biotrophic life cycle and the origin of chitin synthesis.</title>
        <authorList>
            <person name="Schwelm A."/>
            <person name="Fogelqvist J."/>
            <person name="Knaust A."/>
            <person name="Julke S."/>
            <person name="Lilja T."/>
            <person name="Dhandapani V."/>
            <person name="Bonilla-Rosso G."/>
            <person name="Karlsson M."/>
            <person name="Shevchenko A."/>
            <person name="Choi S.R."/>
            <person name="Kim H.G."/>
            <person name="Park J.Y."/>
            <person name="Lim Y.P."/>
            <person name="Ludwig-Muller J."/>
            <person name="Dixelius C."/>
        </authorList>
    </citation>
    <scope>NUCLEOTIDE SEQUENCE</scope>
    <source>
        <tissue evidence="2">Potato root galls</tissue>
    </source>
</reference>